<dbReference type="GO" id="GO:0006310">
    <property type="term" value="P:DNA recombination"/>
    <property type="evidence" value="ECO:0007669"/>
    <property type="project" value="UniProtKB-KW"/>
</dbReference>
<dbReference type="GO" id="GO:0015074">
    <property type="term" value="P:DNA integration"/>
    <property type="evidence" value="ECO:0007669"/>
    <property type="project" value="UniProtKB-KW"/>
</dbReference>
<keyword evidence="3" id="KW-0233">DNA recombination</keyword>
<keyword evidence="1" id="KW-0229">DNA integration</keyword>
<dbReference type="STRING" id="1262585.BJI46_03980"/>
<dbReference type="Pfam" id="PF00589">
    <property type="entry name" value="Phage_integrase"/>
    <property type="match status" value="1"/>
</dbReference>
<dbReference type="Gene3D" id="1.10.443.10">
    <property type="entry name" value="Intergrase catalytic core"/>
    <property type="match status" value="1"/>
</dbReference>
<dbReference type="InterPro" id="IPR050090">
    <property type="entry name" value="Tyrosine_recombinase_XerCD"/>
</dbReference>
<dbReference type="RefSeq" id="WP_070070426.1">
    <property type="nucleotide sequence ID" value="NZ_MKKK01000045.1"/>
</dbReference>
<dbReference type="PANTHER" id="PTHR30349:SF94">
    <property type="entry name" value="INTEGRASE_RECOMBINASE HI_1414-RELATED"/>
    <property type="match status" value="1"/>
</dbReference>
<evidence type="ECO:0000256" key="1">
    <source>
        <dbReference type="ARBA" id="ARBA00022908"/>
    </source>
</evidence>
<evidence type="ECO:0000256" key="2">
    <source>
        <dbReference type="ARBA" id="ARBA00023125"/>
    </source>
</evidence>
<dbReference type="SUPFAM" id="SSF56349">
    <property type="entry name" value="DNA breaking-rejoining enzymes"/>
    <property type="match status" value="1"/>
</dbReference>
<keyword evidence="2" id="KW-0238">DNA-binding</keyword>
<feature type="domain" description="Tyr recombinase" evidence="4">
    <location>
        <begin position="168"/>
        <end position="347"/>
    </location>
</feature>
<evidence type="ECO:0000313" key="6">
    <source>
        <dbReference type="Proteomes" id="UP000185895"/>
    </source>
</evidence>
<name>A0A1E7R2V6_9GAMM</name>
<dbReference type="InterPro" id="IPR013762">
    <property type="entry name" value="Integrase-like_cat_sf"/>
</dbReference>
<reference evidence="5 6" key="1">
    <citation type="submission" date="2016-09" db="EMBL/GenBank/DDBJ databases">
        <authorList>
            <person name="Capua I."/>
            <person name="De Benedictis P."/>
            <person name="Joannis T."/>
            <person name="Lombin L.H."/>
            <person name="Cattoli G."/>
        </authorList>
    </citation>
    <scope>NUCLEOTIDE SEQUENCE [LARGE SCALE GENOMIC DNA]</scope>
    <source>
        <strain evidence="5 6">ANC 4671</strain>
    </source>
</reference>
<dbReference type="InterPro" id="IPR002104">
    <property type="entry name" value="Integrase_catalytic"/>
</dbReference>
<gene>
    <name evidence="5" type="ORF">BJI46_03980</name>
</gene>
<dbReference type="AlphaFoldDB" id="A0A1E7R2V6"/>
<dbReference type="Gene3D" id="1.10.150.130">
    <property type="match status" value="1"/>
</dbReference>
<accession>A0A1E7R2V6</accession>
<dbReference type="EMBL" id="MKKK01000045">
    <property type="protein sequence ID" value="OEY93611.1"/>
    <property type="molecule type" value="Genomic_DNA"/>
</dbReference>
<dbReference type="OrthoDB" id="9057547at2"/>
<organism evidence="5 6">
    <name type="scientific">Acinetobacter qingfengensis</name>
    <dbReference type="NCBI Taxonomy" id="1262585"/>
    <lineage>
        <taxon>Bacteria</taxon>
        <taxon>Pseudomonadati</taxon>
        <taxon>Pseudomonadota</taxon>
        <taxon>Gammaproteobacteria</taxon>
        <taxon>Moraxellales</taxon>
        <taxon>Moraxellaceae</taxon>
        <taxon>Acinetobacter</taxon>
    </lineage>
</organism>
<evidence type="ECO:0000259" key="4">
    <source>
        <dbReference type="PROSITE" id="PS51898"/>
    </source>
</evidence>
<dbReference type="GO" id="GO:0003677">
    <property type="term" value="F:DNA binding"/>
    <property type="evidence" value="ECO:0007669"/>
    <property type="project" value="UniProtKB-KW"/>
</dbReference>
<dbReference type="InterPro" id="IPR011010">
    <property type="entry name" value="DNA_brk_join_enz"/>
</dbReference>
<comment type="caution">
    <text evidence="5">The sequence shown here is derived from an EMBL/GenBank/DDBJ whole genome shotgun (WGS) entry which is preliminary data.</text>
</comment>
<dbReference type="Proteomes" id="UP000185895">
    <property type="component" value="Unassembled WGS sequence"/>
</dbReference>
<sequence>MRSSVYQRANGKWKADVALDDERRTKTFDKKSDAVLWQKENERDLLLNKRTREALDQRNIIVTVAEALRRYAAEVSEFKKTGKKEKQRIRYFIDTLPNVDFPLVKYRAEYLVQYHDMVMKRSINPLSASSVLRDYSTLSAFFNWCRRDKGWIDFNPVESVRKPKKPVHRVRRIETDEVDKILTALNYVPGTVPTTKMQQVGLIWLIAMATGMRSGEIVGRKIHDILLDRDCVILPDTKNGTSRVVPLDDYAKDLWTLALRIRRTNNSSKVFSVSDGSRDTLFRKARTVAKLDDADLTFHDSRHEAASVMAKRIKNALTLCKIFGWKDPKFALVYYNPTNDEIVDELNQSKFNPVYRKKVIKVTDDLKIA</sequence>
<dbReference type="CDD" id="cd00796">
    <property type="entry name" value="INT_Rci_Hp1_C"/>
    <property type="match status" value="1"/>
</dbReference>
<dbReference type="PANTHER" id="PTHR30349">
    <property type="entry name" value="PHAGE INTEGRASE-RELATED"/>
    <property type="match status" value="1"/>
</dbReference>
<proteinExistence type="predicted"/>
<dbReference type="InterPro" id="IPR010998">
    <property type="entry name" value="Integrase_recombinase_N"/>
</dbReference>
<protein>
    <submittedName>
        <fullName evidence="5">Integrase</fullName>
    </submittedName>
</protein>
<keyword evidence="6" id="KW-1185">Reference proteome</keyword>
<evidence type="ECO:0000313" key="5">
    <source>
        <dbReference type="EMBL" id="OEY93611.1"/>
    </source>
</evidence>
<evidence type="ECO:0000256" key="3">
    <source>
        <dbReference type="ARBA" id="ARBA00023172"/>
    </source>
</evidence>
<dbReference type="PROSITE" id="PS51898">
    <property type="entry name" value="TYR_RECOMBINASE"/>
    <property type="match status" value="1"/>
</dbReference>